<evidence type="ECO:0000256" key="6">
    <source>
        <dbReference type="ARBA" id="ARBA00023027"/>
    </source>
</evidence>
<dbReference type="Pfam" id="PF08240">
    <property type="entry name" value="ADH_N"/>
    <property type="match status" value="1"/>
</dbReference>
<dbReference type="GeneID" id="39586836"/>
<keyword evidence="9" id="KW-1185">Reference proteome</keyword>
<comment type="caution">
    <text evidence="8">The sequence shown here is derived from an EMBL/GenBank/DDBJ whole genome shotgun (WGS) entry which is preliminary data.</text>
</comment>
<dbReference type="AlphaFoldDB" id="A0A427XIA5"/>
<dbReference type="PANTHER" id="PTHR43161:SF9">
    <property type="entry name" value="SORBITOL DEHYDROGENASE"/>
    <property type="match status" value="1"/>
</dbReference>
<comment type="cofactor">
    <cofactor evidence="1">
        <name>Zn(2+)</name>
        <dbReference type="ChEBI" id="CHEBI:29105"/>
    </cofactor>
</comment>
<evidence type="ECO:0000256" key="5">
    <source>
        <dbReference type="ARBA" id="ARBA00023002"/>
    </source>
</evidence>
<evidence type="ECO:0000256" key="3">
    <source>
        <dbReference type="ARBA" id="ARBA00022723"/>
    </source>
</evidence>
<gene>
    <name evidence="8" type="ORF">EHS24_002293</name>
</gene>
<dbReference type="InterPro" id="IPR020843">
    <property type="entry name" value="ER"/>
</dbReference>
<dbReference type="InterPro" id="IPR036291">
    <property type="entry name" value="NAD(P)-bd_dom_sf"/>
</dbReference>
<dbReference type="FunFam" id="3.40.50.720:FF:000068">
    <property type="entry name" value="Sorbitol dehydrogenase"/>
    <property type="match status" value="1"/>
</dbReference>
<evidence type="ECO:0000256" key="1">
    <source>
        <dbReference type="ARBA" id="ARBA00001947"/>
    </source>
</evidence>
<dbReference type="InterPro" id="IPR011032">
    <property type="entry name" value="GroES-like_sf"/>
</dbReference>
<dbReference type="PANTHER" id="PTHR43161">
    <property type="entry name" value="SORBITOL DEHYDROGENASE"/>
    <property type="match status" value="1"/>
</dbReference>
<dbReference type="GO" id="GO:0006062">
    <property type="term" value="P:sorbitol catabolic process"/>
    <property type="evidence" value="ECO:0007669"/>
    <property type="project" value="TreeGrafter"/>
</dbReference>
<evidence type="ECO:0000259" key="7">
    <source>
        <dbReference type="SMART" id="SM00829"/>
    </source>
</evidence>
<keyword evidence="5" id="KW-0560">Oxidoreductase</keyword>
<keyword evidence="3" id="KW-0479">Metal-binding</keyword>
<reference evidence="8 9" key="1">
    <citation type="submission" date="2018-11" db="EMBL/GenBank/DDBJ databases">
        <title>Genome sequence of Apiotrichum porosum DSM 27194.</title>
        <authorList>
            <person name="Aliyu H."/>
            <person name="Gorte O."/>
            <person name="Ochsenreither K."/>
        </authorList>
    </citation>
    <scope>NUCLEOTIDE SEQUENCE [LARGE SCALE GENOMIC DNA]</scope>
    <source>
        <strain evidence="8 9">DSM 27194</strain>
    </source>
</reference>
<dbReference type="STRING" id="105984.A0A427XIA5"/>
<protein>
    <recommendedName>
        <fullName evidence="7">Enoyl reductase (ER) domain-containing protein</fullName>
    </recommendedName>
</protein>
<sequence>MATPFTPKNNPAFILHGKLKTSYETLPVPDVGPDEVLVEVKHTGICGSDVHFYNTGKMGLVSCCSAMCLGHESAGDIVRLGANLAKKAATANGHSDANSANTLHVGDRVALEPGTTCRMCDDCRRGQYQICEHMEFAAYPPFHGTLQRYYKLPADLVYKLPDSIDTLYGAMMEPLSVAVHSVANVGALRTNQNVLIMGAGPVGLLAMAVAKALGAKRVIGVDINLDRLNFAKSYAATDIYVPIKQNDGESRPDYSLRAAQDLLATLGVPERGHGSIDLVVDATGAEVCIQMGLNAVRPGGTHVQIGFGPPDVTIPMFRTVTNEIVLKGAWRYGSGDYPMSIDLVARGLVDLKPLLTHTFPFEEALEAFELTRAGKDKEGKPVIKCVIRGPE</sequence>
<evidence type="ECO:0000256" key="2">
    <source>
        <dbReference type="ARBA" id="ARBA00008072"/>
    </source>
</evidence>
<organism evidence="8 9">
    <name type="scientific">Apiotrichum porosum</name>
    <dbReference type="NCBI Taxonomy" id="105984"/>
    <lineage>
        <taxon>Eukaryota</taxon>
        <taxon>Fungi</taxon>
        <taxon>Dikarya</taxon>
        <taxon>Basidiomycota</taxon>
        <taxon>Agaricomycotina</taxon>
        <taxon>Tremellomycetes</taxon>
        <taxon>Trichosporonales</taxon>
        <taxon>Trichosporonaceae</taxon>
        <taxon>Apiotrichum</taxon>
    </lineage>
</organism>
<dbReference type="EMBL" id="RSCE01000012">
    <property type="protein sequence ID" value="RSH78566.1"/>
    <property type="molecule type" value="Genomic_DNA"/>
</dbReference>
<comment type="similarity">
    <text evidence="2">Belongs to the zinc-containing alcohol dehydrogenase family.</text>
</comment>
<dbReference type="SMART" id="SM00829">
    <property type="entry name" value="PKS_ER"/>
    <property type="match status" value="1"/>
</dbReference>
<dbReference type="Gene3D" id="3.90.180.10">
    <property type="entry name" value="Medium-chain alcohol dehydrogenases, catalytic domain"/>
    <property type="match status" value="1"/>
</dbReference>
<evidence type="ECO:0000256" key="4">
    <source>
        <dbReference type="ARBA" id="ARBA00022833"/>
    </source>
</evidence>
<dbReference type="SUPFAM" id="SSF50129">
    <property type="entry name" value="GroES-like"/>
    <property type="match status" value="1"/>
</dbReference>
<dbReference type="OrthoDB" id="2148442at2759"/>
<keyword evidence="4" id="KW-0862">Zinc</keyword>
<keyword evidence="6" id="KW-0520">NAD</keyword>
<dbReference type="SUPFAM" id="SSF51735">
    <property type="entry name" value="NAD(P)-binding Rossmann-fold domains"/>
    <property type="match status" value="1"/>
</dbReference>
<evidence type="ECO:0000313" key="8">
    <source>
        <dbReference type="EMBL" id="RSH78566.1"/>
    </source>
</evidence>
<dbReference type="Pfam" id="PF00107">
    <property type="entry name" value="ADH_zinc_N"/>
    <property type="match status" value="1"/>
</dbReference>
<evidence type="ECO:0000313" key="9">
    <source>
        <dbReference type="Proteomes" id="UP000279236"/>
    </source>
</evidence>
<dbReference type="GO" id="GO:0003939">
    <property type="term" value="F:L-iditol 2-dehydrogenase (NAD+) activity"/>
    <property type="evidence" value="ECO:0007669"/>
    <property type="project" value="TreeGrafter"/>
</dbReference>
<dbReference type="CDD" id="cd05285">
    <property type="entry name" value="sorbitol_DH"/>
    <property type="match status" value="1"/>
</dbReference>
<dbReference type="Gene3D" id="3.40.50.720">
    <property type="entry name" value="NAD(P)-binding Rossmann-like Domain"/>
    <property type="match status" value="1"/>
</dbReference>
<dbReference type="GO" id="GO:0046872">
    <property type="term" value="F:metal ion binding"/>
    <property type="evidence" value="ECO:0007669"/>
    <property type="project" value="UniProtKB-KW"/>
</dbReference>
<accession>A0A427XIA5</accession>
<dbReference type="InterPro" id="IPR013149">
    <property type="entry name" value="ADH-like_C"/>
</dbReference>
<dbReference type="Proteomes" id="UP000279236">
    <property type="component" value="Unassembled WGS sequence"/>
</dbReference>
<dbReference type="InterPro" id="IPR013154">
    <property type="entry name" value="ADH-like_N"/>
</dbReference>
<feature type="domain" description="Enoyl reductase (ER)" evidence="7">
    <location>
        <begin position="17"/>
        <end position="383"/>
    </location>
</feature>
<name>A0A427XIA5_9TREE</name>
<proteinExistence type="inferred from homology"/>
<dbReference type="RefSeq" id="XP_028473713.1">
    <property type="nucleotide sequence ID" value="XM_028618035.1"/>
</dbReference>
<dbReference type="InterPro" id="IPR045306">
    <property type="entry name" value="SDH-like"/>
</dbReference>